<dbReference type="EC" id="3.1.1.71" evidence="16"/>
<comment type="catalytic activity">
    <reaction evidence="22">
        <text>a 1-O-alkyl-2-acetyl-sn-glycerol + H2O = a 1-O-alkyl-sn-glycerol + acetate + H(+)</text>
        <dbReference type="Rhea" id="RHEA:11552"/>
        <dbReference type="ChEBI" id="CHEBI:15377"/>
        <dbReference type="ChEBI" id="CHEBI:15378"/>
        <dbReference type="ChEBI" id="CHEBI:15850"/>
        <dbReference type="ChEBI" id="CHEBI:16291"/>
        <dbReference type="ChEBI" id="CHEBI:30089"/>
        <dbReference type="EC" id="3.1.1.71"/>
    </reaction>
    <physiologicalReaction direction="left-to-right" evidence="22">
        <dbReference type="Rhea" id="RHEA:11553"/>
    </physiologicalReaction>
</comment>
<feature type="domain" description="Alpha/beta hydrolase fold-3" evidence="25">
    <location>
        <begin position="178"/>
        <end position="317"/>
    </location>
</feature>
<dbReference type="InterPro" id="IPR029058">
    <property type="entry name" value="AB_hydrolase_fold"/>
</dbReference>
<evidence type="ECO:0000256" key="19">
    <source>
        <dbReference type="ARBA" id="ARBA00044256"/>
    </source>
</evidence>
<keyword evidence="4" id="KW-1003">Cell membrane</keyword>
<evidence type="ECO:0000256" key="11">
    <source>
        <dbReference type="ARBA" id="ARBA00022989"/>
    </source>
</evidence>
<feature type="domain" description="Alpha/beta hydrolase fold-3" evidence="25">
    <location>
        <begin position="375"/>
        <end position="435"/>
    </location>
</feature>
<reference evidence="26" key="2">
    <citation type="submission" date="2025-09" db="UniProtKB">
        <authorList>
            <consortium name="Ensembl"/>
        </authorList>
    </citation>
    <scope>IDENTIFICATION</scope>
</reference>
<sequence length="462" mass="52023">MKATTLPKVVLLLCSGHEEFKMKLACALITAVAAFTAYYVYRPIPSTVSEPWKLMLLDATFRWLYDMSYLAHYFGLGHRLRILHYVTTLDKIDPVSSGNLKVTDTVFDGVEVRIFEPTSEPHGALKCSVIYLHGGAWALGSAKRTTPGDPQSPSTLQRDSPVKPRFNTHARRDLILGTRTYDSLCRKVSEDVNAVVVSIEYRLVPDVHFPTPLNDVLTATKYFLRPEVLRKYSVDLDRIAISGDSAGGNMAAAVCQQLTEDPNQTIKLKLQALINPVLQVLDFNTPSYQQNTDMLIVPRLRTIKFCLDYLNVSHAFAHSILVNNHTSLDSEETVALRERLNWNTLLPVSFKKNYKPVVQSIGNPSLVQKFPALLDARASPLIAPKKNLQLLPKTYIQTCEHDGVRDDGIMYAKRLQEAGIDVTHDHYDDGFHGCMIFTVWPIYFSVGARARDGYIKWLKENL</sequence>
<evidence type="ECO:0000256" key="8">
    <source>
        <dbReference type="ARBA" id="ARBA00022848"/>
    </source>
</evidence>
<evidence type="ECO:0000256" key="1">
    <source>
        <dbReference type="ARBA" id="ARBA00004144"/>
    </source>
</evidence>
<feature type="region of interest" description="Disordered" evidence="24">
    <location>
        <begin position="142"/>
        <end position="163"/>
    </location>
</feature>
<keyword evidence="10" id="KW-0735">Signal-anchor</keyword>
<evidence type="ECO:0000256" key="15">
    <source>
        <dbReference type="ARBA" id="ARBA00023406"/>
    </source>
</evidence>
<dbReference type="GO" id="GO:0047378">
    <property type="term" value="F:acetylalkylglycerol acetylhydrolase activity"/>
    <property type="evidence" value="ECO:0007669"/>
    <property type="project" value="UniProtKB-EC"/>
</dbReference>
<keyword evidence="9" id="KW-0442">Lipid degradation</keyword>
<dbReference type="PANTHER" id="PTHR48081">
    <property type="entry name" value="AB HYDROLASE SUPERFAMILY PROTEIN C4A8.06C"/>
    <property type="match status" value="1"/>
</dbReference>
<keyword evidence="7" id="KW-0256">Endoplasmic reticulum</keyword>
<proteinExistence type="inferred from homology"/>
<evidence type="ECO:0000256" key="18">
    <source>
        <dbReference type="ARBA" id="ARBA00044219"/>
    </source>
</evidence>
<dbReference type="SUPFAM" id="SSF53474">
    <property type="entry name" value="alpha/beta-Hydrolases"/>
    <property type="match status" value="1"/>
</dbReference>
<evidence type="ECO:0000256" key="6">
    <source>
        <dbReference type="ARBA" id="ARBA00022801"/>
    </source>
</evidence>
<comment type="similarity">
    <text evidence="3">Belongs to the 'GDXG' lipolytic enzyme family.</text>
</comment>
<protein>
    <recommendedName>
        <fullName evidence="17">Neutral cholesterol ester hydrolase 1</fullName>
        <ecNumber evidence="16">3.1.1.71</ecNumber>
    </recommendedName>
    <alternativeName>
        <fullName evidence="18">Acetylalkylglycerol acetylhydrolase</fullName>
    </alternativeName>
    <alternativeName>
        <fullName evidence="19">Arylacetamide deacetylase-like 1</fullName>
    </alternativeName>
</protein>
<evidence type="ECO:0000313" key="26">
    <source>
        <dbReference type="Ensembl" id="ENSLLEP00000040070.1"/>
    </source>
</evidence>
<keyword evidence="12" id="KW-0443">Lipid metabolism</keyword>
<evidence type="ECO:0000256" key="3">
    <source>
        <dbReference type="ARBA" id="ARBA00010515"/>
    </source>
</evidence>
<keyword evidence="6" id="KW-0378">Hydrolase</keyword>
<dbReference type="GeneTree" id="ENSGT00940000156699"/>
<evidence type="ECO:0000313" key="27">
    <source>
        <dbReference type="Proteomes" id="UP000694569"/>
    </source>
</evidence>
<evidence type="ECO:0000256" key="17">
    <source>
        <dbReference type="ARBA" id="ARBA00044162"/>
    </source>
</evidence>
<evidence type="ECO:0000259" key="25">
    <source>
        <dbReference type="Pfam" id="PF07859"/>
    </source>
</evidence>
<keyword evidence="13" id="KW-0472">Membrane</keyword>
<comment type="subcellular location">
    <subcellularLocation>
        <location evidence="2">Cell membrane</location>
        <topology evidence="2">Single-pass type II membrane protein</topology>
    </subcellularLocation>
    <subcellularLocation>
        <location evidence="1">Microsome</location>
    </subcellularLocation>
</comment>
<evidence type="ECO:0000256" key="2">
    <source>
        <dbReference type="ARBA" id="ARBA00004401"/>
    </source>
</evidence>
<evidence type="ECO:0000256" key="22">
    <source>
        <dbReference type="ARBA" id="ARBA00049214"/>
    </source>
</evidence>
<evidence type="ECO:0000256" key="12">
    <source>
        <dbReference type="ARBA" id="ARBA00023098"/>
    </source>
</evidence>
<comment type="catalytic activity">
    <reaction evidence="15">
        <text>1-O-hexadecyl-2-acetyl-sn-glycerol + H2O = 1-O-hexadecyl-sn-glycerol + acetate + H(+)</text>
        <dbReference type="Rhea" id="RHEA:38563"/>
        <dbReference type="ChEBI" id="CHEBI:15377"/>
        <dbReference type="ChEBI" id="CHEBI:15378"/>
        <dbReference type="ChEBI" id="CHEBI:30089"/>
        <dbReference type="ChEBI" id="CHEBI:34115"/>
        <dbReference type="ChEBI" id="CHEBI:75936"/>
    </reaction>
    <physiologicalReaction direction="left-to-right" evidence="15">
        <dbReference type="Rhea" id="RHEA:38564"/>
    </physiologicalReaction>
</comment>
<evidence type="ECO:0000256" key="23">
    <source>
        <dbReference type="PIRSR" id="PIRSR037251-1"/>
    </source>
</evidence>
<dbReference type="Ensembl" id="ENSLLET00000041689.1">
    <property type="protein sequence ID" value="ENSLLEP00000040070.1"/>
    <property type="gene ID" value="ENSLLEG00000025509.1"/>
</dbReference>
<feature type="active site" evidence="23">
    <location>
        <position position="432"/>
    </location>
</feature>
<evidence type="ECO:0000256" key="24">
    <source>
        <dbReference type="SAM" id="MobiDB-lite"/>
    </source>
</evidence>
<evidence type="ECO:0000256" key="21">
    <source>
        <dbReference type="ARBA" id="ARBA00048913"/>
    </source>
</evidence>
<dbReference type="Pfam" id="PF07859">
    <property type="entry name" value="Abhydrolase_3"/>
    <property type="match status" value="2"/>
</dbReference>
<dbReference type="GO" id="GO:0005886">
    <property type="term" value="C:plasma membrane"/>
    <property type="evidence" value="ECO:0007669"/>
    <property type="project" value="UniProtKB-SubCell"/>
</dbReference>
<evidence type="ECO:0000256" key="10">
    <source>
        <dbReference type="ARBA" id="ARBA00022968"/>
    </source>
</evidence>
<keyword evidence="5" id="KW-0812">Transmembrane</keyword>
<dbReference type="PANTHER" id="PTHR48081:SF29">
    <property type="entry name" value="NEUTRAL CHOLESTEROL ESTER HYDROLASE 1"/>
    <property type="match status" value="1"/>
</dbReference>
<keyword evidence="14" id="KW-0325">Glycoprotein</keyword>
<keyword evidence="8" id="KW-0492">Microsome</keyword>
<evidence type="ECO:0000256" key="4">
    <source>
        <dbReference type="ARBA" id="ARBA00022475"/>
    </source>
</evidence>
<comment type="catalytic activity">
    <reaction evidence="21">
        <text>a cholesterol ester + H2O = cholesterol + a fatty acid + H(+)</text>
        <dbReference type="Rhea" id="RHEA:36403"/>
        <dbReference type="ChEBI" id="CHEBI:15377"/>
        <dbReference type="ChEBI" id="CHEBI:15378"/>
        <dbReference type="ChEBI" id="CHEBI:16113"/>
        <dbReference type="ChEBI" id="CHEBI:17002"/>
        <dbReference type="ChEBI" id="CHEBI:28868"/>
    </reaction>
    <physiologicalReaction direction="left-to-right" evidence="21">
        <dbReference type="Rhea" id="RHEA:36404"/>
    </physiologicalReaction>
</comment>
<keyword evidence="11" id="KW-1133">Transmembrane helix</keyword>
<dbReference type="GO" id="GO:0016042">
    <property type="term" value="P:lipid catabolic process"/>
    <property type="evidence" value="ECO:0007669"/>
    <property type="project" value="UniProtKB-KW"/>
</dbReference>
<dbReference type="InterPro" id="IPR050300">
    <property type="entry name" value="GDXG_lipolytic_enzyme"/>
</dbReference>
<evidence type="ECO:0000256" key="14">
    <source>
        <dbReference type="ARBA" id="ARBA00023180"/>
    </source>
</evidence>
<dbReference type="Proteomes" id="UP000694569">
    <property type="component" value="Unplaced"/>
</dbReference>
<keyword evidence="27" id="KW-1185">Reference proteome</keyword>
<dbReference type="PIRSF" id="PIRSF037251">
    <property type="entry name" value="Arylacetamide_deacetylase"/>
    <property type="match status" value="1"/>
</dbReference>
<accession>A0A8C5QLQ1</accession>
<organism evidence="26 27">
    <name type="scientific">Leptobrachium leishanense</name>
    <name type="common">Leishan spiny toad</name>
    <dbReference type="NCBI Taxonomy" id="445787"/>
    <lineage>
        <taxon>Eukaryota</taxon>
        <taxon>Metazoa</taxon>
        <taxon>Chordata</taxon>
        <taxon>Craniata</taxon>
        <taxon>Vertebrata</taxon>
        <taxon>Euteleostomi</taxon>
        <taxon>Amphibia</taxon>
        <taxon>Batrachia</taxon>
        <taxon>Anura</taxon>
        <taxon>Pelobatoidea</taxon>
        <taxon>Megophryidae</taxon>
        <taxon>Leptobrachium</taxon>
    </lineage>
</organism>
<comment type="catalytic activity">
    <reaction evidence="20">
        <text>cholesteryl (9Z-octadecenoate) + H2O = cholesterol + (9Z)-octadecenoate + H(+)</text>
        <dbReference type="Rhea" id="RHEA:33875"/>
        <dbReference type="ChEBI" id="CHEBI:15377"/>
        <dbReference type="ChEBI" id="CHEBI:15378"/>
        <dbReference type="ChEBI" id="CHEBI:16113"/>
        <dbReference type="ChEBI" id="CHEBI:30823"/>
        <dbReference type="ChEBI" id="CHEBI:46898"/>
    </reaction>
    <physiologicalReaction direction="left-to-right" evidence="20">
        <dbReference type="Rhea" id="RHEA:33876"/>
    </physiologicalReaction>
</comment>
<dbReference type="OrthoDB" id="408631at2759"/>
<evidence type="ECO:0000256" key="5">
    <source>
        <dbReference type="ARBA" id="ARBA00022692"/>
    </source>
</evidence>
<name>A0A8C5QLQ1_9ANUR</name>
<evidence type="ECO:0000256" key="7">
    <source>
        <dbReference type="ARBA" id="ARBA00022824"/>
    </source>
</evidence>
<evidence type="ECO:0000256" key="20">
    <source>
        <dbReference type="ARBA" id="ARBA00047653"/>
    </source>
</evidence>
<evidence type="ECO:0000256" key="16">
    <source>
        <dbReference type="ARBA" id="ARBA00044060"/>
    </source>
</evidence>
<feature type="active site" evidence="23">
    <location>
        <position position="402"/>
    </location>
</feature>
<dbReference type="InterPro" id="IPR013094">
    <property type="entry name" value="AB_hydrolase_3"/>
</dbReference>
<dbReference type="InterPro" id="IPR017157">
    <property type="entry name" value="Arylacetamide_deacetylase"/>
</dbReference>
<dbReference type="Gene3D" id="3.40.50.1820">
    <property type="entry name" value="alpha/beta hydrolase"/>
    <property type="match status" value="1"/>
</dbReference>
<evidence type="ECO:0000256" key="13">
    <source>
        <dbReference type="ARBA" id="ARBA00023136"/>
    </source>
</evidence>
<feature type="compositionally biased region" description="Polar residues" evidence="24">
    <location>
        <begin position="148"/>
        <end position="158"/>
    </location>
</feature>
<evidence type="ECO:0000256" key="9">
    <source>
        <dbReference type="ARBA" id="ARBA00022963"/>
    </source>
</evidence>
<feature type="active site" evidence="23">
    <location>
        <position position="245"/>
    </location>
</feature>
<reference evidence="26" key="1">
    <citation type="submission" date="2025-08" db="UniProtKB">
        <authorList>
            <consortium name="Ensembl"/>
        </authorList>
    </citation>
    <scope>IDENTIFICATION</scope>
</reference>
<dbReference type="AlphaFoldDB" id="A0A8C5QLQ1"/>